<dbReference type="Proteomes" id="UP001321763">
    <property type="component" value="Chromosome"/>
</dbReference>
<evidence type="ECO:0000313" key="2">
    <source>
        <dbReference type="Proteomes" id="UP001321763"/>
    </source>
</evidence>
<dbReference type="AlphaFoldDB" id="A0ABC8ECZ4"/>
<name>A0ABC8ECZ4_CLOTA</name>
<gene>
    <name evidence="1" type="ORF">K234311028_12530</name>
</gene>
<sequence>MALGFTNTGSVGGFMDGEVVLFSDLGIEAAPYSNISRIGNISRCGYIGDSFVFTQKHAYPSLYNVDKEGKITSVSHDKTDLDLRANMIFYNDEILQVTLESEQIYISTFNKKGIFKDKVSISGVPPKNNAYIFDVRMNKYKEFIVLMRRPEGHGDDPYDFILIIDGDKKYIKAQSTLPAYSMISDSEDPYTHVETDNTYIYIIDTSMKKIYVYNNLAQHINTIETLYDYKELKFIRNSFLRDEVLLIDPKTKKLCTVTKNNIVYKYYADGFAQLKNGYLRSYDNTLYYYNSDFKQIWNTIVRDKINTIGGLITTTGDLMVINGSSVNLEDNIYKLKLMAKVPIRKDLSWWER</sequence>
<accession>A0ABC8ECZ4</accession>
<evidence type="ECO:0000313" key="1">
    <source>
        <dbReference type="EMBL" id="BDR81007.1"/>
    </source>
</evidence>
<dbReference type="RefSeq" id="WP_317724963.1">
    <property type="nucleotide sequence ID" value="NZ_AP026818.1"/>
</dbReference>
<protein>
    <submittedName>
        <fullName evidence="1">Uncharacterized protein</fullName>
    </submittedName>
</protein>
<organism evidence="1 2">
    <name type="scientific">Clostridium tetani</name>
    <dbReference type="NCBI Taxonomy" id="1513"/>
    <lineage>
        <taxon>Bacteria</taxon>
        <taxon>Bacillati</taxon>
        <taxon>Bacillota</taxon>
        <taxon>Clostridia</taxon>
        <taxon>Eubacteriales</taxon>
        <taxon>Clostridiaceae</taxon>
        <taxon>Clostridium</taxon>
    </lineage>
</organism>
<reference evidence="1 2" key="1">
    <citation type="submission" date="2022-09" db="EMBL/GenBank/DDBJ databases">
        <title>complete genome sequences of Clostridium tetani str. KHSU-234311-028 isolated from soil.</title>
        <authorList>
            <person name="Sekizuka T."/>
            <person name="Shitada C."/>
            <person name="Takahashi M."/>
            <person name="Kuroda M."/>
        </authorList>
    </citation>
    <scope>NUCLEOTIDE SEQUENCE [LARGE SCALE GENOMIC DNA]</scope>
    <source>
        <strain evidence="1 2">KHSU-234311-028</strain>
    </source>
</reference>
<proteinExistence type="predicted"/>
<dbReference type="EMBL" id="AP026818">
    <property type="protein sequence ID" value="BDR81007.1"/>
    <property type="molecule type" value="Genomic_DNA"/>
</dbReference>